<dbReference type="Proteomes" id="UP000578077">
    <property type="component" value="Unassembled WGS sequence"/>
</dbReference>
<feature type="compositionally biased region" description="Low complexity" evidence="1">
    <location>
        <begin position="405"/>
        <end position="418"/>
    </location>
</feature>
<organism evidence="2 3">
    <name type="scientific">Streptomonospora salina</name>
    <dbReference type="NCBI Taxonomy" id="104205"/>
    <lineage>
        <taxon>Bacteria</taxon>
        <taxon>Bacillati</taxon>
        <taxon>Actinomycetota</taxon>
        <taxon>Actinomycetes</taxon>
        <taxon>Streptosporangiales</taxon>
        <taxon>Nocardiopsidaceae</taxon>
        <taxon>Streptomonospora</taxon>
    </lineage>
</organism>
<dbReference type="EMBL" id="JACHLY010000001">
    <property type="protein sequence ID" value="MBB5997489.1"/>
    <property type="molecule type" value="Genomic_DNA"/>
</dbReference>
<feature type="compositionally biased region" description="Low complexity" evidence="1">
    <location>
        <begin position="428"/>
        <end position="443"/>
    </location>
</feature>
<accession>A0A841E856</accession>
<dbReference type="Gene3D" id="1.10.1740.10">
    <property type="match status" value="1"/>
</dbReference>
<keyword evidence="3" id="KW-1185">Reference proteome</keyword>
<keyword evidence="2" id="KW-0240">DNA-directed RNA polymerase</keyword>
<feature type="compositionally biased region" description="Gly residues" evidence="1">
    <location>
        <begin position="444"/>
        <end position="458"/>
    </location>
</feature>
<feature type="compositionally biased region" description="Gly residues" evidence="1">
    <location>
        <begin position="470"/>
        <end position="483"/>
    </location>
</feature>
<feature type="region of interest" description="Disordered" evidence="1">
    <location>
        <begin position="357"/>
        <end position="509"/>
    </location>
</feature>
<reference evidence="2 3" key="1">
    <citation type="submission" date="2020-08" db="EMBL/GenBank/DDBJ databases">
        <title>Sequencing the genomes of 1000 actinobacteria strains.</title>
        <authorList>
            <person name="Klenk H.-P."/>
        </authorList>
    </citation>
    <scope>NUCLEOTIDE SEQUENCE [LARGE SCALE GENOMIC DNA]</scope>
    <source>
        <strain evidence="2 3">DSM 44593</strain>
    </source>
</reference>
<evidence type="ECO:0000313" key="3">
    <source>
        <dbReference type="Proteomes" id="UP000578077"/>
    </source>
</evidence>
<dbReference type="InterPro" id="IPR013325">
    <property type="entry name" value="RNA_pol_sigma_r2"/>
</dbReference>
<evidence type="ECO:0000313" key="2">
    <source>
        <dbReference type="EMBL" id="MBB5997489.1"/>
    </source>
</evidence>
<gene>
    <name evidence="2" type="ORF">HNR25_001240</name>
</gene>
<comment type="caution">
    <text evidence="2">The sequence shown here is derived from an EMBL/GenBank/DDBJ whole genome shotgun (WGS) entry which is preliminary data.</text>
</comment>
<proteinExistence type="predicted"/>
<sequence length="509" mass="50804">MASQSPLPGETAAHPVRPVPPDRSVRTMAGRHSSAPGSELAAALRHSTGYDRCYDLFAARIYRYCWSLLGPGGSGSEPDRAAAALHETFLAAAQRIDALRDDREFAAWLFALARTAARRRGFSPRSPYAQLATAEAEQAAVHLSLRMAPSNRELLELYLRHGLPAPLIARVLGLDAETAAELCRTAVLRAADHLTRYALAPDHTDGLGPDRGVRAVLADFEPPGPPPALREQVLEDCASPLAAARRRAAAEAVDPLGSNGFPLHRNRKPGGAASGGDAGDRGGSGRDGPAPLPADRVTTADVPAHGCAEPLAAPGAAAAGPRRRPPAPLTALLAAAAVVFVLWAAVATMSDYADAVTEAGPPGPAPAASPASQDPTGPAEPAADEDAALEDDLARPEAPPEATVSAAPGPDAASAPGDGAHEQGSGRDATAPPAAPDSQASAGAPGGGTPDAGSGGGAAEAPGADDGEDGAGGSGTGSDGAGSGSDEDTGSDTDGPVSGILDGLLGILG</sequence>
<feature type="compositionally biased region" description="Low complexity" evidence="1">
    <location>
        <begin position="492"/>
        <end position="509"/>
    </location>
</feature>
<name>A0A841E856_9ACTN</name>
<dbReference type="GO" id="GO:0006352">
    <property type="term" value="P:DNA-templated transcription initiation"/>
    <property type="evidence" value="ECO:0007669"/>
    <property type="project" value="InterPro"/>
</dbReference>
<dbReference type="RefSeq" id="WP_184633748.1">
    <property type="nucleotide sequence ID" value="NZ_BAABKT010000004.1"/>
</dbReference>
<dbReference type="SUPFAM" id="SSF88946">
    <property type="entry name" value="Sigma2 domain of RNA polymerase sigma factors"/>
    <property type="match status" value="1"/>
</dbReference>
<feature type="region of interest" description="Disordered" evidence="1">
    <location>
        <begin position="255"/>
        <end position="297"/>
    </location>
</feature>
<dbReference type="GO" id="GO:0003700">
    <property type="term" value="F:DNA-binding transcription factor activity"/>
    <property type="evidence" value="ECO:0007669"/>
    <property type="project" value="InterPro"/>
</dbReference>
<protein>
    <submittedName>
        <fullName evidence="2">DNA-directed RNA polymerase specialized sigma24 family protein</fullName>
    </submittedName>
</protein>
<dbReference type="AlphaFoldDB" id="A0A841E856"/>
<feature type="region of interest" description="Disordered" evidence="1">
    <location>
        <begin position="1"/>
        <end position="34"/>
    </location>
</feature>
<evidence type="ECO:0000256" key="1">
    <source>
        <dbReference type="SAM" id="MobiDB-lite"/>
    </source>
</evidence>
<dbReference type="GO" id="GO:0000428">
    <property type="term" value="C:DNA-directed RNA polymerase complex"/>
    <property type="evidence" value="ECO:0007669"/>
    <property type="project" value="UniProtKB-KW"/>
</dbReference>
<feature type="compositionally biased region" description="Acidic residues" evidence="1">
    <location>
        <begin position="382"/>
        <end position="391"/>
    </location>
</feature>
<keyword evidence="2" id="KW-0804">Transcription</keyword>